<evidence type="ECO:0000313" key="2">
    <source>
        <dbReference type="EMBL" id="EZG85839.1"/>
    </source>
</evidence>
<dbReference type="AlphaFoldDB" id="A0A023BCT0"/>
<dbReference type="Proteomes" id="UP000019763">
    <property type="component" value="Unassembled WGS sequence"/>
</dbReference>
<organism evidence="2 3">
    <name type="scientific">Gregarina niphandrodes</name>
    <name type="common">Septate eugregarine</name>
    <dbReference type="NCBI Taxonomy" id="110365"/>
    <lineage>
        <taxon>Eukaryota</taxon>
        <taxon>Sar</taxon>
        <taxon>Alveolata</taxon>
        <taxon>Apicomplexa</taxon>
        <taxon>Conoidasida</taxon>
        <taxon>Gregarinasina</taxon>
        <taxon>Eugregarinorida</taxon>
        <taxon>Gregarinidae</taxon>
        <taxon>Gregarina</taxon>
    </lineage>
</organism>
<feature type="compositionally biased region" description="Basic and acidic residues" evidence="1">
    <location>
        <begin position="11"/>
        <end position="25"/>
    </location>
</feature>
<evidence type="ECO:0000313" key="3">
    <source>
        <dbReference type="Proteomes" id="UP000019763"/>
    </source>
</evidence>
<dbReference type="VEuPathDB" id="CryptoDB:GNI_011470"/>
<name>A0A023BCT0_GRENI</name>
<sequence length="93" mass="10194">MSIDGLPLGDNKLHHDMQNDPDPKSGHVNGLRCVLDPVADGDPAGVMAQNTNLLIRMLKTSGTIGGHRVEHHDLDEDLLRQAVNDVSARWKRP</sequence>
<protein>
    <submittedName>
        <fullName evidence="2">Uncharacterized protein</fullName>
    </submittedName>
</protein>
<feature type="region of interest" description="Disordered" evidence="1">
    <location>
        <begin position="1"/>
        <end position="29"/>
    </location>
</feature>
<dbReference type="RefSeq" id="XP_011128816.1">
    <property type="nucleotide sequence ID" value="XM_011130514.1"/>
</dbReference>
<dbReference type="EMBL" id="AFNH02000085">
    <property type="protein sequence ID" value="EZG85839.1"/>
    <property type="molecule type" value="Genomic_DNA"/>
</dbReference>
<evidence type="ECO:0000256" key="1">
    <source>
        <dbReference type="SAM" id="MobiDB-lite"/>
    </source>
</evidence>
<keyword evidence="3" id="KW-1185">Reference proteome</keyword>
<gene>
    <name evidence="2" type="ORF">GNI_011470</name>
</gene>
<reference evidence="2" key="1">
    <citation type="submission" date="2013-12" db="EMBL/GenBank/DDBJ databases">
        <authorList>
            <person name="Omoto C.K."/>
            <person name="Sibley D."/>
            <person name="Venepally P."/>
            <person name="Hadjithomas M."/>
            <person name="Karamycheva S."/>
            <person name="Brunk B."/>
            <person name="Roos D."/>
            <person name="Caler E."/>
            <person name="Lorenzi H."/>
        </authorList>
    </citation>
    <scope>NUCLEOTIDE SEQUENCE</scope>
</reference>
<comment type="caution">
    <text evidence="2">The sequence shown here is derived from an EMBL/GenBank/DDBJ whole genome shotgun (WGS) entry which is preliminary data.</text>
</comment>
<dbReference type="GeneID" id="22910680"/>
<accession>A0A023BCT0</accession>
<proteinExistence type="predicted"/>